<protein>
    <submittedName>
        <fullName evidence="3">Uncharacterized protein</fullName>
    </submittedName>
</protein>
<feature type="repeat" description="TPR" evidence="1">
    <location>
        <begin position="116"/>
        <end position="149"/>
    </location>
</feature>
<accession>A0ABN9V5F8</accession>
<feature type="compositionally biased region" description="Low complexity" evidence="2">
    <location>
        <begin position="1"/>
        <end position="22"/>
    </location>
</feature>
<organism evidence="3 4">
    <name type="scientific">Prorocentrum cordatum</name>
    <dbReference type="NCBI Taxonomy" id="2364126"/>
    <lineage>
        <taxon>Eukaryota</taxon>
        <taxon>Sar</taxon>
        <taxon>Alveolata</taxon>
        <taxon>Dinophyceae</taxon>
        <taxon>Prorocentrales</taxon>
        <taxon>Prorocentraceae</taxon>
        <taxon>Prorocentrum</taxon>
    </lineage>
</organism>
<dbReference type="InterPro" id="IPR019734">
    <property type="entry name" value="TPR_rpt"/>
</dbReference>
<dbReference type="EMBL" id="CAUYUJ010016608">
    <property type="protein sequence ID" value="CAK0867104.1"/>
    <property type="molecule type" value="Genomic_DNA"/>
</dbReference>
<dbReference type="Proteomes" id="UP001189429">
    <property type="component" value="Unassembled WGS sequence"/>
</dbReference>
<dbReference type="SUPFAM" id="SSF53335">
    <property type="entry name" value="S-adenosyl-L-methionine-dependent methyltransferases"/>
    <property type="match status" value="1"/>
</dbReference>
<name>A0ABN9V5F8_9DINO</name>
<dbReference type="InterPro" id="IPR029063">
    <property type="entry name" value="SAM-dependent_MTases_sf"/>
</dbReference>
<gene>
    <name evidence="3" type="ORF">PCOR1329_LOCUS54113</name>
</gene>
<feature type="region of interest" description="Disordered" evidence="2">
    <location>
        <begin position="1"/>
        <end position="31"/>
    </location>
</feature>
<keyword evidence="1" id="KW-0802">TPR repeat</keyword>
<keyword evidence="4" id="KW-1185">Reference proteome</keyword>
<evidence type="ECO:0000256" key="1">
    <source>
        <dbReference type="PROSITE-ProRule" id="PRU00339"/>
    </source>
</evidence>
<dbReference type="Gene3D" id="1.25.40.10">
    <property type="entry name" value="Tetratricopeptide repeat domain"/>
    <property type="match status" value="1"/>
</dbReference>
<dbReference type="InterPro" id="IPR011990">
    <property type="entry name" value="TPR-like_helical_dom_sf"/>
</dbReference>
<dbReference type="PROSITE" id="PS50005">
    <property type="entry name" value="TPR"/>
    <property type="match status" value="1"/>
</dbReference>
<dbReference type="SUPFAM" id="SSF48452">
    <property type="entry name" value="TPR-like"/>
    <property type="match status" value="1"/>
</dbReference>
<sequence length="504" mass="54882">ERQRATAPGARAAPPSGAPGPRAMRRREGGCPLPPWGRIAGAGALIVLRAAAEPRAAAGLPDCGGAQDWASYPWALATKLHAGWHNAAGQLKLRMGRTESSIDSFQACVDIDPCAAHAQYQLATLLYEHGNLNRSELHFELAVNADPNQHFARLRLSALRQLRAQATFWSHLDVAQKTRPDLNASEHWAHMRSKDASPYHAQCAEVRTARALSDAQRGLRCRRPRQLREAEVLRQWPPVQLAMNSPPVITEDLAGILEKERRVFKTACRAIPARLSKRLPGALAAVRRQENSSEWMVPWAVNRLRHFGGLANGTVGLLHTIWFQGWQEVASSPAVAAALEDESLDEILAIVVGSGLGSTCLFALALGATRCIGYDVLCEGLVEPARGIVEEHDLSGGEVEFRCGDARRMKELPEATLVFVNDHSLPEQIRGDFQKLMARDLRNGAVALSTTELRSPETAGLQVVGGMRVMASWAFSVPVYVLQSAGGRGPNAGKGRSRPTRREL</sequence>
<evidence type="ECO:0000313" key="4">
    <source>
        <dbReference type="Proteomes" id="UP001189429"/>
    </source>
</evidence>
<feature type="non-terminal residue" evidence="3">
    <location>
        <position position="1"/>
    </location>
</feature>
<evidence type="ECO:0000313" key="3">
    <source>
        <dbReference type="EMBL" id="CAK0867104.1"/>
    </source>
</evidence>
<reference evidence="3" key="1">
    <citation type="submission" date="2023-10" db="EMBL/GenBank/DDBJ databases">
        <authorList>
            <person name="Chen Y."/>
            <person name="Shah S."/>
            <person name="Dougan E. K."/>
            <person name="Thang M."/>
            <person name="Chan C."/>
        </authorList>
    </citation>
    <scope>NUCLEOTIDE SEQUENCE [LARGE SCALE GENOMIC DNA]</scope>
</reference>
<comment type="caution">
    <text evidence="3">The sequence shown here is derived from an EMBL/GenBank/DDBJ whole genome shotgun (WGS) entry which is preliminary data.</text>
</comment>
<evidence type="ECO:0000256" key="2">
    <source>
        <dbReference type="SAM" id="MobiDB-lite"/>
    </source>
</evidence>
<proteinExistence type="predicted"/>
<dbReference type="Gene3D" id="3.40.50.150">
    <property type="entry name" value="Vaccinia Virus protein VP39"/>
    <property type="match status" value="1"/>
</dbReference>
<dbReference type="Pfam" id="PF13181">
    <property type="entry name" value="TPR_8"/>
    <property type="match status" value="1"/>
</dbReference>